<organism evidence="2 3">
    <name type="scientific">Panagrellus redivivus</name>
    <name type="common">Microworm</name>
    <dbReference type="NCBI Taxonomy" id="6233"/>
    <lineage>
        <taxon>Eukaryota</taxon>
        <taxon>Metazoa</taxon>
        <taxon>Ecdysozoa</taxon>
        <taxon>Nematoda</taxon>
        <taxon>Chromadorea</taxon>
        <taxon>Rhabditida</taxon>
        <taxon>Tylenchina</taxon>
        <taxon>Panagrolaimomorpha</taxon>
        <taxon>Panagrolaimoidea</taxon>
        <taxon>Panagrolaimidae</taxon>
        <taxon>Panagrellus</taxon>
    </lineage>
</organism>
<dbReference type="AlphaFoldDB" id="A0A7E4W3Y2"/>
<sequence>MLTIYTVLLLFGRLAYSLACMRVSAPDGVIPIEMVPTTTTALTTTRTPDCPEASDMASIFISNNVELEASIYGIVSPVGMCTTCRGGTVNYYDSASTAVPHAIAPFESAGSLTAMVCPDMCICATDGTCYMPTDRLVTATLWPYCSGGTCGTYVLITADSDSSGFVALSGSPTFTSGDQSPSIGEYSPVTDPSYINAATISCEGCVPVSCQTTSP</sequence>
<accession>A0A7E4W3Y2</accession>
<dbReference type="WBParaSite" id="Pan_g5831.t1">
    <property type="protein sequence ID" value="Pan_g5831.t1"/>
    <property type="gene ID" value="Pan_g5831"/>
</dbReference>
<keyword evidence="2" id="KW-1185">Reference proteome</keyword>
<feature type="signal peptide" evidence="1">
    <location>
        <begin position="1"/>
        <end position="17"/>
    </location>
</feature>
<evidence type="ECO:0000313" key="3">
    <source>
        <dbReference type="WBParaSite" id="Pan_g5831.t1"/>
    </source>
</evidence>
<proteinExistence type="predicted"/>
<reference evidence="3" key="2">
    <citation type="submission" date="2020-10" db="UniProtKB">
        <authorList>
            <consortium name="WormBaseParasite"/>
        </authorList>
    </citation>
    <scope>IDENTIFICATION</scope>
</reference>
<evidence type="ECO:0000256" key="1">
    <source>
        <dbReference type="SAM" id="SignalP"/>
    </source>
</evidence>
<protein>
    <submittedName>
        <fullName evidence="3">Secreted protein</fullName>
    </submittedName>
</protein>
<evidence type="ECO:0000313" key="2">
    <source>
        <dbReference type="Proteomes" id="UP000492821"/>
    </source>
</evidence>
<reference evidence="2" key="1">
    <citation type="journal article" date="2013" name="Genetics">
        <title>The draft genome and transcriptome of Panagrellus redivivus are shaped by the harsh demands of a free-living lifestyle.</title>
        <authorList>
            <person name="Srinivasan J."/>
            <person name="Dillman A.R."/>
            <person name="Macchietto M.G."/>
            <person name="Heikkinen L."/>
            <person name="Lakso M."/>
            <person name="Fracchia K.M."/>
            <person name="Antoshechkin I."/>
            <person name="Mortazavi A."/>
            <person name="Wong G."/>
            <person name="Sternberg P.W."/>
        </authorList>
    </citation>
    <scope>NUCLEOTIDE SEQUENCE [LARGE SCALE GENOMIC DNA]</scope>
    <source>
        <strain evidence="2">MT8872</strain>
    </source>
</reference>
<dbReference type="Proteomes" id="UP000492821">
    <property type="component" value="Unassembled WGS sequence"/>
</dbReference>
<name>A0A7E4W3Y2_PANRE</name>
<keyword evidence="1" id="KW-0732">Signal</keyword>
<feature type="chain" id="PRO_5028869044" evidence="1">
    <location>
        <begin position="18"/>
        <end position="215"/>
    </location>
</feature>